<organism evidence="1 2">
    <name type="scientific">Thalictrum thalictroides</name>
    <name type="common">Rue-anemone</name>
    <name type="synonym">Anemone thalictroides</name>
    <dbReference type="NCBI Taxonomy" id="46969"/>
    <lineage>
        <taxon>Eukaryota</taxon>
        <taxon>Viridiplantae</taxon>
        <taxon>Streptophyta</taxon>
        <taxon>Embryophyta</taxon>
        <taxon>Tracheophyta</taxon>
        <taxon>Spermatophyta</taxon>
        <taxon>Magnoliopsida</taxon>
        <taxon>Ranunculales</taxon>
        <taxon>Ranunculaceae</taxon>
        <taxon>Thalictroideae</taxon>
        <taxon>Thalictrum</taxon>
    </lineage>
</organism>
<name>A0A7J6V7P5_THATH</name>
<accession>A0A7J6V7P5</accession>
<reference evidence="1 2" key="1">
    <citation type="submission" date="2020-06" db="EMBL/GenBank/DDBJ databases">
        <title>Transcriptomic and genomic resources for Thalictrum thalictroides and T. hernandezii: Facilitating candidate gene discovery in an emerging model plant lineage.</title>
        <authorList>
            <person name="Arias T."/>
            <person name="Riano-Pachon D.M."/>
            <person name="Di Stilio V.S."/>
        </authorList>
    </citation>
    <scope>NUCLEOTIDE SEQUENCE [LARGE SCALE GENOMIC DNA]</scope>
    <source>
        <strain evidence="2">cv. WT478/WT964</strain>
        <tissue evidence="1">Leaves</tissue>
    </source>
</reference>
<proteinExistence type="predicted"/>
<keyword evidence="2" id="KW-1185">Reference proteome</keyword>
<dbReference type="EMBL" id="JABWDY010036535">
    <property type="protein sequence ID" value="KAF5181139.1"/>
    <property type="molecule type" value="Genomic_DNA"/>
</dbReference>
<sequence length="62" mass="6409">MAGKQQSSHISFVSGARGFLSLFITSQESGAGPLLFAALLSKCKGKGKAALLSLRTRGAKLN</sequence>
<comment type="caution">
    <text evidence="1">The sequence shown here is derived from an EMBL/GenBank/DDBJ whole genome shotgun (WGS) entry which is preliminary data.</text>
</comment>
<gene>
    <name evidence="1" type="ORF">FRX31_029275</name>
</gene>
<dbReference type="Proteomes" id="UP000554482">
    <property type="component" value="Unassembled WGS sequence"/>
</dbReference>
<dbReference type="AlphaFoldDB" id="A0A7J6V7P5"/>
<evidence type="ECO:0000313" key="1">
    <source>
        <dbReference type="EMBL" id="KAF5181139.1"/>
    </source>
</evidence>
<protein>
    <submittedName>
        <fullName evidence="1">Uncharacterized protein</fullName>
    </submittedName>
</protein>
<evidence type="ECO:0000313" key="2">
    <source>
        <dbReference type="Proteomes" id="UP000554482"/>
    </source>
</evidence>